<dbReference type="InterPro" id="IPR029058">
    <property type="entry name" value="AB_hydrolase_fold"/>
</dbReference>
<evidence type="ECO:0000256" key="1">
    <source>
        <dbReference type="ARBA" id="ARBA00022801"/>
    </source>
</evidence>
<dbReference type="InterPro" id="IPR000073">
    <property type="entry name" value="AB_hydrolase_1"/>
</dbReference>
<comment type="caution">
    <text evidence="3">The sequence shown here is derived from an EMBL/GenBank/DDBJ whole genome shotgun (WGS) entry which is preliminary data.</text>
</comment>
<evidence type="ECO:0000259" key="2">
    <source>
        <dbReference type="Pfam" id="PF00561"/>
    </source>
</evidence>
<keyword evidence="1" id="KW-0378">Hydrolase</keyword>
<feature type="domain" description="AB hydrolase-1" evidence="2">
    <location>
        <begin position="63"/>
        <end position="126"/>
    </location>
</feature>
<proteinExistence type="predicted"/>
<protein>
    <recommendedName>
        <fullName evidence="2">AB hydrolase-1 domain-containing protein</fullName>
    </recommendedName>
</protein>
<dbReference type="GO" id="GO:0016787">
    <property type="term" value="F:hydrolase activity"/>
    <property type="evidence" value="ECO:0007669"/>
    <property type="project" value="UniProtKB-KW"/>
</dbReference>
<organism evidence="3">
    <name type="scientific">marine sediment metagenome</name>
    <dbReference type="NCBI Taxonomy" id="412755"/>
    <lineage>
        <taxon>unclassified sequences</taxon>
        <taxon>metagenomes</taxon>
        <taxon>ecological metagenomes</taxon>
    </lineage>
</organism>
<dbReference type="Gene3D" id="3.40.50.1820">
    <property type="entry name" value="alpha/beta hydrolase"/>
    <property type="match status" value="1"/>
</dbReference>
<reference evidence="3" key="1">
    <citation type="journal article" date="2015" name="Nature">
        <title>Complex archaea that bridge the gap between prokaryotes and eukaryotes.</title>
        <authorList>
            <person name="Spang A."/>
            <person name="Saw J.H."/>
            <person name="Jorgensen S.L."/>
            <person name="Zaremba-Niedzwiedzka K."/>
            <person name="Martijn J."/>
            <person name="Lind A.E."/>
            <person name="van Eijk R."/>
            <person name="Schleper C."/>
            <person name="Guy L."/>
            <person name="Ettema T.J."/>
        </authorList>
    </citation>
    <scope>NUCLEOTIDE SEQUENCE</scope>
</reference>
<dbReference type="PANTHER" id="PTHR43798:SF31">
    <property type="entry name" value="AB HYDROLASE SUPERFAMILY PROTEIN YCLE"/>
    <property type="match status" value="1"/>
</dbReference>
<evidence type="ECO:0000313" key="3">
    <source>
        <dbReference type="EMBL" id="KKL03994.1"/>
    </source>
</evidence>
<dbReference type="SUPFAM" id="SSF53474">
    <property type="entry name" value="alpha/beta-Hydrolases"/>
    <property type="match status" value="1"/>
</dbReference>
<dbReference type="EMBL" id="LAZR01044711">
    <property type="protein sequence ID" value="KKL03994.1"/>
    <property type="molecule type" value="Genomic_DNA"/>
</dbReference>
<dbReference type="Pfam" id="PF00561">
    <property type="entry name" value="Abhydrolase_1"/>
    <property type="match status" value="1"/>
</dbReference>
<dbReference type="GO" id="GO:0016020">
    <property type="term" value="C:membrane"/>
    <property type="evidence" value="ECO:0007669"/>
    <property type="project" value="TreeGrafter"/>
</dbReference>
<name>A0A0F9A357_9ZZZZ</name>
<accession>A0A0F9A357</accession>
<feature type="non-terminal residue" evidence="3">
    <location>
        <position position="1"/>
    </location>
</feature>
<dbReference type="AlphaFoldDB" id="A0A0F9A357"/>
<dbReference type="InterPro" id="IPR050266">
    <property type="entry name" value="AB_hydrolase_sf"/>
</dbReference>
<dbReference type="PANTHER" id="PTHR43798">
    <property type="entry name" value="MONOACYLGLYCEROL LIPASE"/>
    <property type="match status" value="1"/>
</dbReference>
<gene>
    <name evidence="3" type="ORF">LCGC14_2620530</name>
</gene>
<sequence length="150" mass="16298">LDADSAIAVWRGLQFGMAESKGMAAVADMELALPPPPHMPAERLEETKKRLSRMSVDAFIGAWNGLTAWEGTEGRANNIRTPTLIIYGDLDMPPLIESSLKLAQLIPDATVEAIPETGHSPQWERPALFNAALRGFLERVAARPLGQQLG</sequence>